<dbReference type="RefSeq" id="WP_093835436.1">
    <property type="nucleotide sequence ID" value="NZ_JAVRES010000001.1"/>
</dbReference>
<sequence>MTGPRTQGLDFSVVDIVAEPYSAAPQLTARVRIEDRSGERIHAIVLRCQVRIAPQRRSYDQAEQEGLRGLFGGRERWSDTLRPFLWMQCNTTVQGFTGATEADLALPCTYDFDVVGSRYLHALGDGTVPIELLFSGTVFTKGPAEGGSGFAVRQVPWDCEARHDLPVAVWRQMMGFHFPESGWIRLEHDVLSSFAEFRERHGLISWDDTVRTLLAGAAGADTDDLDEVVR</sequence>
<comment type="caution">
    <text evidence="1">The sequence shown here is derived from an EMBL/GenBank/DDBJ whole genome shotgun (WGS) entry which is preliminary data.</text>
</comment>
<gene>
    <name evidence="1" type="ORF">RM877_03090</name>
</gene>
<accession>A0ABD5EGA7</accession>
<dbReference type="Proteomes" id="UP001183535">
    <property type="component" value="Unassembled WGS sequence"/>
</dbReference>
<evidence type="ECO:0000313" key="1">
    <source>
        <dbReference type="EMBL" id="MDT0433661.1"/>
    </source>
</evidence>
<dbReference type="AlphaFoldDB" id="A0ABD5EGA7"/>
<proteinExistence type="predicted"/>
<evidence type="ECO:0000313" key="2">
    <source>
        <dbReference type="Proteomes" id="UP001183535"/>
    </source>
</evidence>
<reference evidence="2" key="1">
    <citation type="submission" date="2023-07" db="EMBL/GenBank/DDBJ databases">
        <title>30 novel species of actinomycetes from the DSMZ collection.</title>
        <authorList>
            <person name="Nouioui I."/>
        </authorList>
    </citation>
    <scope>NUCLEOTIDE SEQUENCE [LARGE SCALE GENOMIC DNA]</scope>
    <source>
        <strain evidence="2">DSM 41981</strain>
    </source>
</reference>
<protein>
    <submittedName>
        <fullName evidence="1">DUF6084 family protein</fullName>
    </submittedName>
</protein>
<name>A0ABD5EGA7_9ACTN</name>
<dbReference type="InterPro" id="IPR045730">
    <property type="entry name" value="DUF6084"/>
</dbReference>
<keyword evidence="2" id="KW-1185">Reference proteome</keyword>
<dbReference type="Pfam" id="PF19562">
    <property type="entry name" value="DUF6084"/>
    <property type="match status" value="1"/>
</dbReference>
<dbReference type="EMBL" id="JAVRES010000001">
    <property type="protein sequence ID" value="MDT0433661.1"/>
    <property type="molecule type" value="Genomic_DNA"/>
</dbReference>
<organism evidence="1 2">
    <name type="scientific">Streptomyces doudnae</name>
    <dbReference type="NCBI Taxonomy" id="3075536"/>
    <lineage>
        <taxon>Bacteria</taxon>
        <taxon>Bacillati</taxon>
        <taxon>Actinomycetota</taxon>
        <taxon>Actinomycetes</taxon>
        <taxon>Kitasatosporales</taxon>
        <taxon>Streptomycetaceae</taxon>
        <taxon>Streptomyces</taxon>
    </lineage>
</organism>